<dbReference type="STRING" id="1642646.ING2E5A_0180"/>
<evidence type="ECO:0000313" key="5">
    <source>
        <dbReference type="EMBL" id="SCM55261.1"/>
    </source>
</evidence>
<evidence type="ECO:0000256" key="3">
    <source>
        <dbReference type="RuleBase" id="RU361153"/>
    </source>
</evidence>
<dbReference type="GO" id="GO:0000272">
    <property type="term" value="P:polysaccharide catabolic process"/>
    <property type="evidence" value="ECO:0007669"/>
    <property type="project" value="InterPro"/>
</dbReference>
<dbReference type="AlphaFoldDB" id="A0A1G4G3G4"/>
<evidence type="ECO:0000256" key="2">
    <source>
        <dbReference type="ARBA" id="ARBA00023295"/>
    </source>
</evidence>
<proteinExistence type="inferred from homology"/>
<evidence type="ECO:0000256" key="1">
    <source>
        <dbReference type="ARBA" id="ARBA00022801"/>
    </source>
</evidence>
<keyword evidence="6" id="KW-1185">Reference proteome</keyword>
<dbReference type="Pfam" id="PF00150">
    <property type="entry name" value="Cellulase"/>
    <property type="match status" value="1"/>
</dbReference>
<dbReference type="Gene3D" id="3.20.20.80">
    <property type="entry name" value="Glycosidases"/>
    <property type="match status" value="1"/>
</dbReference>
<reference evidence="5 6" key="1">
    <citation type="submission" date="2016-08" db="EMBL/GenBank/DDBJ databases">
        <authorList>
            <person name="Seilhamer J.J."/>
        </authorList>
    </citation>
    <scope>NUCLEOTIDE SEQUENCE [LARGE SCALE GENOMIC DNA]</scope>
    <source>
        <strain evidence="5">ING2-E5A</strain>
    </source>
</reference>
<name>A0A1G4G3G4_9BACT</name>
<dbReference type="EMBL" id="LT608328">
    <property type="protein sequence ID" value="SCM55261.1"/>
    <property type="molecule type" value="Genomic_DNA"/>
</dbReference>
<dbReference type="InterPro" id="IPR017853">
    <property type="entry name" value="GH"/>
</dbReference>
<dbReference type="RefSeq" id="WP_161941915.1">
    <property type="nucleotide sequence ID" value="NZ_LT608328.1"/>
</dbReference>
<keyword evidence="2 3" id="KW-0326">Glycosidase</keyword>
<keyword evidence="1 3" id="KW-0378">Hydrolase</keyword>
<feature type="domain" description="Glycoside hydrolase family 5" evidence="4">
    <location>
        <begin position="68"/>
        <end position="199"/>
    </location>
</feature>
<dbReference type="Proteomes" id="UP000178485">
    <property type="component" value="Chromosome i"/>
</dbReference>
<gene>
    <name evidence="5" type="ORF">ING2E5A_0180</name>
</gene>
<dbReference type="KEGG" id="pmuc:ING2E5A_0180"/>
<sequence length="321" mass="36005">MRGIFIRGDKWYYDGVVINRGAAAEGLLMNVRMVNAVFEDRSRQALEMEEKFDPETNADAFISLIPEYVAYGVNAFTISLQGGDPGYEGAINSAFNADGTLRKNYLERVERIIRACERQDVVVNLSCFYQRQYSHFSALSGKESIKNAIKNTVKWIAEKRFSNVILEISNEYQHGGYKNWPDGDWLMSEKGQLELIRLAKQYNPGLLVSTSGLGNGELHGSLIEAADFILIHFNITPIDNYPSKIGKLKKYGKPVVCNEDDKKGASGARALKQAVINGCGWGYMNYTTNQSFPFVFKGSSDDIKVYRMFSKATTPGNQFTE</sequence>
<accession>A0A1G4G3G4</accession>
<comment type="similarity">
    <text evidence="3">Belongs to the glycosyl hydrolase 5 (cellulase A) family.</text>
</comment>
<organism evidence="5 6">
    <name type="scientific">Petrimonas mucosa</name>
    <dbReference type="NCBI Taxonomy" id="1642646"/>
    <lineage>
        <taxon>Bacteria</taxon>
        <taxon>Pseudomonadati</taxon>
        <taxon>Bacteroidota</taxon>
        <taxon>Bacteroidia</taxon>
        <taxon>Bacteroidales</taxon>
        <taxon>Dysgonomonadaceae</taxon>
        <taxon>Petrimonas</taxon>
    </lineage>
</organism>
<dbReference type="GO" id="GO:0004553">
    <property type="term" value="F:hydrolase activity, hydrolyzing O-glycosyl compounds"/>
    <property type="evidence" value="ECO:0007669"/>
    <property type="project" value="InterPro"/>
</dbReference>
<dbReference type="InterPro" id="IPR001547">
    <property type="entry name" value="Glyco_hydro_5"/>
</dbReference>
<evidence type="ECO:0000259" key="4">
    <source>
        <dbReference type="Pfam" id="PF00150"/>
    </source>
</evidence>
<dbReference type="SUPFAM" id="SSF51445">
    <property type="entry name" value="(Trans)glycosidases"/>
    <property type="match status" value="1"/>
</dbReference>
<protein>
    <recommendedName>
        <fullName evidence="4">Glycoside hydrolase family 5 domain-containing protein</fullName>
    </recommendedName>
</protein>
<evidence type="ECO:0000313" key="6">
    <source>
        <dbReference type="Proteomes" id="UP000178485"/>
    </source>
</evidence>